<evidence type="ECO:0000313" key="4">
    <source>
        <dbReference type="Proteomes" id="UP000005239"/>
    </source>
</evidence>
<evidence type="ECO:0000256" key="2">
    <source>
        <dbReference type="SAM" id="Phobius"/>
    </source>
</evidence>
<accession>A0A2A6CTV1</accession>
<keyword evidence="2" id="KW-0472">Membrane</keyword>
<dbReference type="EnsemblMetazoa" id="PPA39727.1">
    <property type="protein sequence ID" value="PPA39727.1"/>
    <property type="gene ID" value="WBGene00278096"/>
</dbReference>
<evidence type="ECO:0000313" key="3">
    <source>
        <dbReference type="EnsemblMetazoa" id="PPA39727.1"/>
    </source>
</evidence>
<reference evidence="4" key="1">
    <citation type="journal article" date="2008" name="Nat. Genet.">
        <title>The Pristionchus pacificus genome provides a unique perspective on nematode lifestyle and parasitism.</title>
        <authorList>
            <person name="Dieterich C."/>
            <person name="Clifton S.W."/>
            <person name="Schuster L.N."/>
            <person name="Chinwalla A."/>
            <person name="Delehaunty K."/>
            <person name="Dinkelacker I."/>
            <person name="Fulton L."/>
            <person name="Fulton R."/>
            <person name="Godfrey J."/>
            <person name="Minx P."/>
            <person name="Mitreva M."/>
            <person name="Roeseler W."/>
            <person name="Tian H."/>
            <person name="Witte H."/>
            <person name="Yang S.P."/>
            <person name="Wilson R.K."/>
            <person name="Sommer R.J."/>
        </authorList>
    </citation>
    <scope>NUCLEOTIDE SEQUENCE [LARGE SCALE GENOMIC DNA]</scope>
    <source>
        <strain evidence="4">PS312</strain>
    </source>
</reference>
<sequence length="177" mass="20073">MVSVANIKLEREHRTVTSSTRQENMKEFAIVALFFLGITFGGIALQNNEAVTDSSNKEPQSKSNDTNSNKKPFVEQSQGLLHRLTVQNEIAASHPIAIHHHHKKILYEKDGVQPWLGMDDCPYSERSRCELVYQVVAMLENAPEDDEFENFKVTIPKGDGKLFHRVGVALNFKRHSK</sequence>
<keyword evidence="4" id="KW-1185">Reference proteome</keyword>
<gene>
    <name evidence="3" type="primary">WBGene00278096</name>
</gene>
<dbReference type="Proteomes" id="UP000005239">
    <property type="component" value="Unassembled WGS sequence"/>
</dbReference>
<feature type="region of interest" description="Disordered" evidence="1">
    <location>
        <begin position="51"/>
        <end position="72"/>
    </location>
</feature>
<evidence type="ECO:0000256" key="1">
    <source>
        <dbReference type="SAM" id="MobiDB-lite"/>
    </source>
</evidence>
<organism evidence="3 4">
    <name type="scientific">Pristionchus pacificus</name>
    <name type="common">Parasitic nematode worm</name>
    <dbReference type="NCBI Taxonomy" id="54126"/>
    <lineage>
        <taxon>Eukaryota</taxon>
        <taxon>Metazoa</taxon>
        <taxon>Ecdysozoa</taxon>
        <taxon>Nematoda</taxon>
        <taxon>Chromadorea</taxon>
        <taxon>Rhabditida</taxon>
        <taxon>Rhabditina</taxon>
        <taxon>Diplogasteromorpha</taxon>
        <taxon>Diplogasteroidea</taxon>
        <taxon>Neodiplogasteridae</taxon>
        <taxon>Pristionchus</taxon>
    </lineage>
</organism>
<keyword evidence="2" id="KW-0812">Transmembrane</keyword>
<accession>A0A8R1YYV4</accession>
<feature type="compositionally biased region" description="Polar residues" evidence="1">
    <location>
        <begin position="61"/>
        <end position="72"/>
    </location>
</feature>
<name>A0A2A6CTV1_PRIPA</name>
<dbReference type="AlphaFoldDB" id="A0A2A6CTV1"/>
<proteinExistence type="predicted"/>
<protein>
    <submittedName>
        <fullName evidence="3">Uncharacterized protein</fullName>
    </submittedName>
</protein>
<feature type="transmembrane region" description="Helical" evidence="2">
    <location>
        <begin position="28"/>
        <end position="45"/>
    </location>
</feature>
<reference evidence="3" key="2">
    <citation type="submission" date="2022-06" db="UniProtKB">
        <authorList>
            <consortium name="EnsemblMetazoa"/>
        </authorList>
    </citation>
    <scope>IDENTIFICATION</scope>
    <source>
        <strain evidence="3">PS312</strain>
    </source>
</reference>
<keyword evidence="2" id="KW-1133">Transmembrane helix</keyword>